<dbReference type="AlphaFoldDB" id="S6ANW5"/>
<dbReference type="GO" id="GO:0006779">
    <property type="term" value="P:porphyrin-containing compound biosynthetic process"/>
    <property type="evidence" value="ECO:0007669"/>
    <property type="project" value="UniProtKB-KW"/>
</dbReference>
<dbReference type="STRING" id="1163617.SCD_n02795"/>
<evidence type="ECO:0000256" key="1">
    <source>
        <dbReference type="ARBA" id="ARBA00002962"/>
    </source>
</evidence>
<evidence type="ECO:0000313" key="13">
    <source>
        <dbReference type="Proteomes" id="UP000015559"/>
    </source>
</evidence>
<evidence type="ECO:0000256" key="2">
    <source>
        <dbReference type="ARBA" id="ARBA00004429"/>
    </source>
</evidence>
<feature type="transmembrane region" description="Helical" evidence="10">
    <location>
        <begin position="44"/>
        <end position="63"/>
    </location>
</feature>
<dbReference type="OrthoDB" id="7053339at2"/>
<gene>
    <name evidence="12" type="ORF">SCD_n02795</name>
</gene>
<evidence type="ECO:0000313" key="12">
    <source>
        <dbReference type="EMBL" id="BAN36594.1"/>
    </source>
</evidence>
<keyword evidence="6 10" id="KW-0812">Transmembrane</keyword>
<dbReference type="eggNOG" id="COG3071">
    <property type="taxonomic scope" value="Bacteria"/>
</dbReference>
<feature type="domain" description="HemY N-terminal" evidence="11">
    <location>
        <begin position="26"/>
        <end position="130"/>
    </location>
</feature>
<dbReference type="RefSeq" id="WP_009207445.1">
    <property type="nucleotide sequence ID" value="NC_022357.1"/>
</dbReference>
<sequence>MKTLFWILAILAAAVALMLAAKHNAGYVLLVYSPYRIELSLNLFVTLLLAFFAAGYVAVRLAVHTLNLPAYVRAFRQERRRDKAREAMDDALLFFYEGRYAKAEKFANIALDSHEAPLANALLAAHAAHELKAYDRRDSYLVQAEEVGSDRPEPRLMTRAELLLDQRNFQQALQSLKELQTTSRKNLAALRLELKAQLQAKNWDQVLLLIAQLEKREAIDPIQAAQQKIGAHQENLKRKQQDLAGLRDYWQKIPSADKTNSKIALAAAQSFMVFRECQIALTILTDSLETQWDSDLVRLYGECLGKDTLKQIERAENWLKRHPQDAALLQTLGRLCAKQELWGKAQSYLDASLSIEANAGTHLELAHLLEKIGRAEEAGKHYRESMVLLQQRS</sequence>
<evidence type="ECO:0000256" key="10">
    <source>
        <dbReference type="SAM" id="Phobius"/>
    </source>
</evidence>
<evidence type="ECO:0000256" key="7">
    <source>
        <dbReference type="ARBA" id="ARBA00022989"/>
    </source>
</evidence>
<keyword evidence="9" id="KW-0627">Porphyrin biosynthesis</keyword>
<evidence type="ECO:0000256" key="4">
    <source>
        <dbReference type="ARBA" id="ARBA00022475"/>
    </source>
</evidence>
<keyword evidence="7 10" id="KW-1133">Transmembrane helix</keyword>
<name>S6ANW5_SULDS</name>
<dbReference type="Pfam" id="PF07219">
    <property type="entry name" value="HemY_N"/>
    <property type="match status" value="1"/>
</dbReference>
<protein>
    <submittedName>
        <fullName evidence="12">HemY domain protein</fullName>
    </submittedName>
</protein>
<dbReference type="GO" id="GO:0042168">
    <property type="term" value="P:heme metabolic process"/>
    <property type="evidence" value="ECO:0007669"/>
    <property type="project" value="InterPro"/>
</dbReference>
<evidence type="ECO:0000256" key="5">
    <source>
        <dbReference type="ARBA" id="ARBA00022519"/>
    </source>
</evidence>
<evidence type="ECO:0000256" key="6">
    <source>
        <dbReference type="ARBA" id="ARBA00022692"/>
    </source>
</evidence>
<comment type="subcellular location">
    <subcellularLocation>
        <location evidence="2">Cell inner membrane</location>
        <topology evidence="2">Multi-pass membrane protein</topology>
    </subcellularLocation>
</comment>
<evidence type="ECO:0000256" key="3">
    <source>
        <dbReference type="ARBA" id="ARBA00004744"/>
    </source>
</evidence>
<dbReference type="InterPro" id="IPR011990">
    <property type="entry name" value="TPR-like_helical_dom_sf"/>
</dbReference>
<dbReference type="NCBIfam" id="TIGR00540">
    <property type="entry name" value="TPR_hemY_coli"/>
    <property type="match status" value="1"/>
</dbReference>
<dbReference type="UniPathway" id="UPA00252"/>
<dbReference type="GO" id="GO:0005886">
    <property type="term" value="C:plasma membrane"/>
    <property type="evidence" value="ECO:0007669"/>
    <property type="project" value="UniProtKB-SubCell"/>
</dbReference>
<comment type="pathway">
    <text evidence="3">Porphyrin-containing compound metabolism; protoheme biosynthesis.</text>
</comment>
<organism evidence="12 13">
    <name type="scientific">Sulfuricella denitrificans (strain DSM 22764 / NBRC 105220 / skB26)</name>
    <dbReference type="NCBI Taxonomy" id="1163617"/>
    <lineage>
        <taxon>Bacteria</taxon>
        <taxon>Pseudomonadati</taxon>
        <taxon>Pseudomonadota</taxon>
        <taxon>Betaproteobacteria</taxon>
        <taxon>Nitrosomonadales</taxon>
        <taxon>Sulfuricellaceae</taxon>
        <taxon>Sulfuricella</taxon>
    </lineage>
</organism>
<keyword evidence="4" id="KW-1003">Cell membrane</keyword>
<keyword evidence="13" id="KW-1185">Reference proteome</keyword>
<dbReference type="Gene3D" id="1.25.40.10">
    <property type="entry name" value="Tetratricopeptide repeat domain"/>
    <property type="match status" value="1"/>
</dbReference>
<dbReference type="HOGENOM" id="CLU_037501_0_1_4"/>
<accession>S6ANW5</accession>
<evidence type="ECO:0000256" key="8">
    <source>
        <dbReference type="ARBA" id="ARBA00023136"/>
    </source>
</evidence>
<proteinExistence type="predicted"/>
<comment type="function">
    <text evidence="1">Involved in a late step of protoheme IX synthesis.</text>
</comment>
<dbReference type="KEGG" id="sdr:SCD_n02795"/>
<dbReference type="InterPro" id="IPR010817">
    <property type="entry name" value="HemY_N"/>
</dbReference>
<keyword evidence="8 10" id="KW-0472">Membrane</keyword>
<dbReference type="InterPro" id="IPR005254">
    <property type="entry name" value="Heme_biosyn_assoc_TPR_pro"/>
</dbReference>
<evidence type="ECO:0000256" key="9">
    <source>
        <dbReference type="ARBA" id="ARBA00023244"/>
    </source>
</evidence>
<dbReference type="SUPFAM" id="SSF48452">
    <property type="entry name" value="TPR-like"/>
    <property type="match status" value="1"/>
</dbReference>
<keyword evidence="5" id="KW-0997">Cell inner membrane</keyword>
<evidence type="ECO:0000259" key="11">
    <source>
        <dbReference type="Pfam" id="PF07219"/>
    </source>
</evidence>
<dbReference type="EMBL" id="AP013066">
    <property type="protein sequence ID" value="BAN36594.1"/>
    <property type="molecule type" value="Genomic_DNA"/>
</dbReference>
<dbReference type="Proteomes" id="UP000015559">
    <property type="component" value="Chromosome"/>
</dbReference>
<reference evidence="12 13" key="1">
    <citation type="journal article" date="2012" name="Appl. Environ. Microbiol.">
        <title>Draft genome sequence of a psychrotolerant sulfur-oxidizing bacterium, Sulfuricella denitrificans skB26, and proteomic insights into cold adaptation.</title>
        <authorList>
            <person name="Watanabe T."/>
            <person name="Kojima H."/>
            <person name="Fukui M."/>
        </authorList>
    </citation>
    <scope>NUCLEOTIDE SEQUENCE [LARGE SCALE GENOMIC DNA]</scope>
    <source>
        <strain evidence="13">skB26</strain>
    </source>
</reference>